<reference evidence="1 2" key="1">
    <citation type="submission" date="2014-04" db="EMBL/GenBank/DDBJ databases">
        <title>Evolutionary Origins and Diversification of the Mycorrhizal Mutualists.</title>
        <authorList>
            <consortium name="DOE Joint Genome Institute"/>
            <consortium name="Mycorrhizal Genomics Consortium"/>
            <person name="Kohler A."/>
            <person name="Kuo A."/>
            <person name="Nagy L.G."/>
            <person name="Floudas D."/>
            <person name="Copeland A."/>
            <person name="Barry K.W."/>
            <person name="Cichocki N."/>
            <person name="Veneault-Fourrey C."/>
            <person name="LaButti K."/>
            <person name="Lindquist E.A."/>
            <person name="Lipzen A."/>
            <person name="Lundell T."/>
            <person name="Morin E."/>
            <person name="Murat C."/>
            <person name="Riley R."/>
            <person name="Ohm R."/>
            <person name="Sun H."/>
            <person name="Tunlid A."/>
            <person name="Henrissat B."/>
            <person name="Grigoriev I.V."/>
            <person name="Hibbett D.S."/>
            <person name="Martin F."/>
        </authorList>
    </citation>
    <scope>NUCLEOTIDE SEQUENCE [LARGE SCALE GENOMIC DNA]</scope>
    <source>
        <strain evidence="1 2">FD-317 M1</strain>
    </source>
</reference>
<accession>A0A0D0CJP2</accession>
<dbReference type="InterPro" id="IPR036397">
    <property type="entry name" value="RNaseH_sf"/>
</dbReference>
<evidence type="ECO:0000313" key="1">
    <source>
        <dbReference type="EMBL" id="KIK58622.1"/>
    </source>
</evidence>
<organism evidence="1 2">
    <name type="scientific">Collybiopsis luxurians FD-317 M1</name>
    <dbReference type="NCBI Taxonomy" id="944289"/>
    <lineage>
        <taxon>Eukaryota</taxon>
        <taxon>Fungi</taxon>
        <taxon>Dikarya</taxon>
        <taxon>Basidiomycota</taxon>
        <taxon>Agaricomycotina</taxon>
        <taxon>Agaricomycetes</taxon>
        <taxon>Agaricomycetidae</taxon>
        <taxon>Agaricales</taxon>
        <taxon>Marasmiineae</taxon>
        <taxon>Omphalotaceae</taxon>
        <taxon>Collybiopsis</taxon>
        <taxon>Collybiopsis luxurians</taxon>
    </lineage>
</organism>
<dbReference type="PANTHER" id="PTHR35871">
    <property type="entry name" value="EXPRESSED PROTEIN"/>
    <property type="match status" value="1"/>
</dbReference>
<dbReference type="Proteomes" id="UP000053593">
    <property type="component" value="Unassembled WGS sequence"/>
</dbReference>
<proteinExistence type="predicted"/>
<dbReference type="AlphaFoldDB" id="A0A0D0CJP2"/>
<dbReference type="EMBL" id="KN834784">
    <property type="protein sequence ID" value="KIK58622.1"/>
    <property type="molecule type" value="Genomic_DNA"/>
</dbReference>
<protein>
    <recommendedName>
        <fullName evidence="3">Tc1-like transposase DDE domain-containing protein</fullName>
    </recommendedName>
</protein>
<gene>
    <name evidence="1" type="ORF">GYMLUDRAFT_170802</name>
</gene>
<dbReference type="Gene3D" id="3.30.420.10">
    <property type="entry name" value="Ribonuclease H-like superfamily/Ribonuclease H"/>
    <property type="match status" value="1"/>
</dbReference>
<dbReference type="OrthoDB" id="6511194at2759"/>
<evidence type="ECO:0000313" key="2">
    <source>
        <dbReference type="Proteomes" id="UP000053593"/>
    </source>
</evidence>
<dbReference type="PANTHER" id="PTHR35871:SF1">
    <property type="entry name" value="CXC1-LIKE CYSTEINE CLUSTER ASSOCIATED WITH KDZ TRANSPOSASES DOMAIN-CONTAINING PROTEIN"/>
    <property type="match status" value="1"/>
</dbReference>
<keyword evidence="2" id="KW-1185">Reference proteome</keyword>
<dbReference type="HOGENOM" id="CLU_005726_0_1_1"/>
<sequence length="208" mass="24039">MGRLSKHKHNITSLRNQALFIFDQSAAHASLGPDALKAFEMNKGNGGKQCWQWDTVIPFSNPVTKHQGKIQKMTLPDGCAKGLQMILKEHGFDLTDIKKAKCSSVCPFENERCCMAHLLSKQDNFAKQPSMLEKLITESDHYCIFLPKFHCKLNPIEMYWGWCKYHYRQLPKKTFQDAKDAAFKYLSACPTDVIRHFINRAWRFMSAY</sequence>
<dbReference type="GO" id="GO:0003676">
    <property type="term" value="F:nucleic acid binding"/>
    <property type="evidence" value="ECO:0007669"/>
    <property type="project" value="InterPro"/>
</dbReference>
<name>A0A0D0CJP2_9AGAR</name>
<evidence type="ECO:0008006" key="3">
    <source>
        <dbReference type="Google" id="ProtNLM"/>
    </source>
</evidence>